<keyword evidence="5" id="KW-0560">Oxidoreductase</keyword>
<evidence type="ECO:0000256" key="3">
    <source>
        <dbReference type="ARBA" id="ARBA00022723"/>
    </source>
</evidence>
<dbReference type="GO" id="GO:0016491">
    <property type="term" value="F:oxidoreductase activity"/>
    <property type="evidence" value="ECO:0007669"/>
    <property type="project" value="UniProtKB-KW"/>
</dbReference>
<accession>A0A2U8E6A9</accession>
<dbReference type="AlphaFoldDB" id="A0A2U8E6A9"/>
<dbReference type="KEGG" id="elut:CKA38_14465"/>
<proteinExistence type="inferred from homology"/>
<comment type="cofactor">
    <cofactor evidence="1">
        <name>Zn(2+)</name>
        <dbReference type="ChEBI" id="CHEBI:29105"/>
    </cofactor>
</comment>
<sequence>MKRKIIQFVSAGKAELTDEPLRGIADDEALVENEISAISAGTERANLMDLPNLGGPGAAPGQFPKRLGYSGVGRVAEVGKNVRGVKAGDRVLTHWGSCHSSFNYISENNLVKIDDDALPSEHAVFGVIGGFSLGGLRKTRLEIGESAAVVGLGILGVFAVALCRVAGAAPCIASDLSEARRKLALSLGAHHVFNPADADYIEKVRAAARGGVNAIIEVTGQSVALKQSLGFAARFGRVALLGCTRVSDAAIDFYQEVHRPGVELIGAHTQARPEQESRPHAWTWRDDARAVHNFMSDGRIDMAKILSAVHSPLEAPAVYTSLAQTPQDFPIGAVFDWRLLK</sequence>
<dbReference type="OrthoDB" id="9781031at2"/>
<dbReference type="Gene3D" id="3.40.50.720">
    <property type="entry name" value="NAD(P)-binding Rossmann-like Domain"/>
    <property type="match status" value="1"/>
</dbReference>
<dbReference type="InterPro" id="IPR020843">
    <property type="entry name" value="ER"/>
</dbReference>
<dbReference type="InterPro" id="IPR036291">
    <property type="entry name" value="NAD(P)-bd_dom_sf"/>
</dbReference>
<dbReference type="Gene3D" id="3.90.180.10">
    <property type="entry name" value="Medium-chain alcohol dehydrogenases, catalytic domain"/>
    <property type="match status" value="1"/>
</dbReference>
<evidence type="ECO:0000313" key="8">
    <source>
        <dbReference type="EMBL" id="AWI10295.1"/>
    </source>
</evidence>
<dbReference type="SMART" id="SM00829">
    <property type="entry name" value="PKS_ER"/>
    <property type="match status" value="1"/>
</dbReference>
<dbReference type="PANTHER" id="PTHR43350:SF17">
    <property type="entry name" value="NAD-DEPENDENT ALCOHOL DEHYDROGENASE"/>
    <property type="match status" value="1"/>
</dbReference>
<dbReference type="InterPro" id="IPR013154">
    <property type="entry name" value="ADH-like_N"/>
</dbReference>
<keyword evidence="4" id="KW-0862">Zinc</keyword>
<evidence type="ECO:0000256" key="6">
    <source>
        <dbReference type="SAM" id="Phobius"/>
    </source>
</evidence>
<dbReference type="Proteomes" id="UP000244896">
    <property type="component" value="Chromosome"/>
</dbReference>
<feature type="domain" description="Enoyl reductase (ER)" evidence="7">
    <location>
        <begin position="12"/>
        <end position="300"/>
    </location>
</feature>
<keyword evidence="3" id="KW-0479">Metal-binding</keyword>
<name>A0A2U8E6A9_9BACT</name>
<evidence type="ECO:0000256" key="5">
    <source>
        <dbReference type="ARBA" id="ARBA00023002"/>
    </source>
</evidence>
<evidence type="ECO:0000256" key="1">
    <source>
        <dbReference type="ARBA" id="ARBA00001947"/>
    </source>
</evidence>
<evidence type="ECO:0000256" key="4">
    <source>
        <dbReference type="ARBA" id="ARBA00022833"/>
    </source>
</evidence>
<dbReference type="EMBL" id="CP023004">
    <property type="protein sequence ID" value="AWI10295.1"/>
    <property type="molecule type" value="Genomic_DNA"/>
</dbReference>
<dbReference type="RefSeq" id="WP_108826199.1">
    <property type="nucleotide sequence ID" value="NZ_CP023004.1"/>
</dbReference>
<reference evidence="8 9" key="1">
    <citation type="journal article" date="2018" name="Syst. Appl. Microbiol.">
        <title>Ereboglobus luteus gen. nov. sp. nov. from cockroach guts, and new insights into the oxygen relationship of the genera Opitutus and Didymococcus (Verrucomicrobia: Opitutaceae).</title>
        <authorList>
            <person name="Tegtmeier D."/>
            <person name="Belitz A."/>
            <person name="Radek R."/>
            <person name="Heimerl T."/>
            <person name="Brune A."/>
        </authorList>
    </citation>
    <scope>NUCLEOTIDE SEQUENCE [LARGE SCALE GENOMIC DNA]</scope>
    <source>
        <strain evidence="8 9">Ho45</strain>
    </source>
</reference>
<evidence type="ECO:0000313" key="9">
    <source>
        <dbReference type="Proteomes" id="UP000244896"/>
    </source>
</evidence>
<evidence type="ECO:0000259" key="7">
    <source>
        <dbReference type="SMART" id="SM00829"/>
    </source>
</evidence>
<keyword evidence="9" id="KW-1185">Reference proteome</keyword>
<dbReference type="PANTHER" id="PTHR43350">
    <property type="entry name" value="NAD-DEPENDENT ALCOHOL DEHYDROGENASE"/>
    <property type="match status" value="1"/>
</dbReference>
<keyword evidence="6" id="KW-0812">Transmembrane</keyword>
<protein>
    <submittedName>
        <fullName evidence="8">Theronine dehydrogenase</fullName>
    </submittedName>
</protein>
<dbReference type="InterPro" id="IPR013149">
    <property type="entry name" value="ADH-like_C"/>
</dbReference>
<organism evidence="8 9">
    <name type="scientific">Ereboglobus luteus</name>
    <dbReference type="NCBI Taxonomy" id="1796921"/>
    <lineage>
        <taxon>Bacteria</taxon>
        <taxon>Pseudomonadati</taxon>
        <taxon>Verrucomicrobiota</taxon>
        <taxon>Opitutia</taxon>
        <taxon>Opitutales</taxon>
        <taxon>Opitutaceae</taxon>
        <taxon>Ereboglobus</taxon>
    </lineage>
</organism>
<feature type="transmembrane region" description="Helical" evidence="6">
    <location>
        <begin position="147"/>
        <end position="167"/>
    </location>
</feature>
<dbReference type="SUPFAM" id="SSF50129">
    <property type="entry name" value="GroES-like"/>
    <property type="match status" value="1"/>
</dbReference>
<dbReference type="Pfam" id="PF00107">
    <property type="entry name" value="ADH_zinc_N"/>
    <property type="match status" value="1"/>
</dbReference>
<dbReference type="GO" id="GO:0046872">
    <property type="term" value="F:metal ion binding"/>
    <property type="evidence" value="ECO:0007669"/>
    <property type="project" value="UniProtKB-KW"/>
</dbReference>
<dbReference type="SUPFAM" id="SSF51735">
    <property type="entry name" value="NAD(P)-binding Rossmann-fold domains"/>
    <property type="match status" value="1"/>
</dbReference>
<comment type="similarity">
    <text evidence="2">Belongs to the zinc-containing alcohol dehydrogenase family.</text>
</comment>
<keyword evidence="6" id="KW-1133">Transmembrane helix</keyword>
<dbReference type="CDD" id="cd08255">
    <property type="entry name" value="2-desacetyl-2-hydroxyethyl_bacteriochlorophyllide_like"/>
    <property type="match status" value="1"/>
</dbReference>
<evidence type="ECO:0000256" key="2">
    <source>
        <dbReference type="ARBA" id="ARBA00008072"/>
    </source>
</evidence>
<dbReference type="Pfam" id="PF08240">
    <property type="entry name" value="ADH_N"/>
    <property type="match status" value="1"/>
</dbReference>
<keyword evidence="6" id="KW-0472">Membrane</keyword>
<gene>
    <name evidence="8" type="ORF">CKA38_14465</name>
</gene>
<dbReference type="InterPro" id="IPR011032">
    <property type="entry name" value="GroES-like_sf"/>
</dbReference>